<dbReference type="GO" id="GO:0015031">
    <property type="term" value="P:protein transport"/>
    <property type="evidence" value="ECO:0007669"/>
    <property type="project" value="UniProtKB-KW"/>
</dbReference>
<organism evidence="11 12">
    <name type="scientific">Mesorhizobium australicum</name>
    <dbReference type="NCBI Taxonomy" id="536018"/>
    <lineage>
        <taxon>Bacteria</taxon>
        <taxon>Pseudomonadati</taxon>
        <taxon>Pseudomonadota</taxon>
        <taxon>Alphaproteobacteria</taxon>
        <taxon>Hyphomicrobiales</taxon>
        <taxon>Phyllobacteriaceae</taxon>
        <taxon>Mesorhizobium</taxon>
    </lineage>
</organism>
<comment type="subcellular location">
    <subcellularLocation>
        <location evidence="1 9">Cell membrane</location>
        <topology evidence="1 9">Multi-pass membrane protein</topology>
    </subcellularLocation>
</comment>
<dbReference type="Pfam" id="PF12911">
    <property type="entry name" value="OppC_N"/>
    <property type="match status" value="1"/>
</dbReference>
<evidence type="ECO:0000256" key="8">
    <source>
        <dbReference type="ARBA" id="ARBA00023136"/>
    </source>
</evidence>
<keyword evidence="7 9" id="KW-1133">Transmembrane helix</keyword>
<dbReference type="RefSeq" id="WP_085463870.1">
    <property type="nucleotide sequence ID" value="NZ_FXBL01000004.1"/>
</dbReference>
<dbReference type="PROSITE" id="PS50928">
    <property type="entry name" value="ABC_TM1"/>
    <property type="match status" value="1"/>
</dbReference>
<dbReference type="GO" id="GO:0005886">
    <property type="term" value="C:plasma membrane"/>
    <property type="evidence" value="ECO:0007669"/>
    <property type="project" value="UniProtKB-SubCell"/>
</dbReference>
<keyword evidence="4 9" id="KW-0812">Transmembrane</keyword>
<dbReference type="OrthoDB" id="9805884at2"/>
<dbReference type="Gene3D" id="1.10.3720.10">
    <property type="entry name" value="MetI-like"/>
    <property type="match status" value="1"/>
</dbReference>
<keyword evidence="8 9" id="KW-0472">Membrane</keyword>
<dbReference type="InterPro" id="IPR035906">
    <property type="entry name" value="MetI-like_sf"/>
</dbReference>
<evidence type="ECO:0000256" key="7">
    <source>
        <dbReference type="ARBA" id="ARBA00022989"/>
    </source>
</evidence>
<dbReference type="PANTHER" id="PTHR43386">
    <property type="entry name" value="OLIGOPEPTIDE TRANSPORT SYSTEM PERMEASE PROTEIN APPC"/>
    <property type="match status" value="1"/>
</dbReference>
<dbReference type="EMBL" id="FXBL01000004">
    <property type="protein sequence ID" value="SMH36727.1"/>
    <property type="molecule type" value="Genomic_DNA"/>
</dbReference>
<dbReference type="Pfam" id="PF00528">
    <property type="entry name" value="BPD_transp_1"/>
    <property type="match status" value="1"/>
</dbReference>
<feature type="transmembrane region" description="Helical" evidence="9">
    <location>
        <begin position="188"/>
        <end position="209"/>
    </location>
</feature>
<dbReference type="PANTHER" id="PTHR43386:SF1">
    <property type="entry name" value="D,D-DIPEPTIDE TRANSPORT SYSTEM PERMEASE PROTEIN DDPC-RELATED"/>
    <property type="match status" value="1"/>
</dbReference>
<dbReference type="InterPro" id="IPR050366">
    <property type="entry name" value="BP-dependent_transpt_permease"/>
</dbReference>
<evidence type="ECO:0000256" key="6">
    <source>
        <dbReference type="ARBA" id="ARBA00022927"/>
    </source>
</evidence>
<keyword evidence="12" id="KW-1185">Reference proteome</keyword>
<keyword evidence="5" id="KW-0571">Peptide transport</keyword>
<dbReference type="GO" id="GO:0055085">
    <property type="term" value="P:transmembrane transport"/>
    <property type="evidence" value="ECO:0007669"/>
    <property type="project" value="InterPro"/>
</dbReference>
<accession>A0A1X7NG33</accession>
<evidence type="ECO:0000259" key="10">
    <source>
        <dbReference type="PROSITE" id="PS50928"/>
    </source>
</evidence>
<evidence type="ECO:0000256" key="3">
    <source>
        <dbReference type="ARBA" id="ARBA00022475"/>
    </source>
</evidence>
<feature type="transmembrane region" description="Helical" evidence="9">
    <location>
        <begin position="12"/>
        <end position="36"/>
    </location>
</feature>
<dbReference type="InterPro" id="IPR000515">
    <property type="entry name" value="MetI-like"/>
</dbReference>
<feature type="transmembrane region" description="Helical" evidence="9">
    <location>
        <begin position="110"/>
        <end position="134"/>
    </location>
</feature>
<evidence type="ECO:0000313" key="12">
    <source>
        <dbReference type="Proteomes" id="UP000193083"/>
    </source>
</evidence>
<evidence type="ECO:0000256" key="9">
    <source>
        <dbReference type="RuleBase" id="RU363032"/>
    </source>
</evidence>
<evidence type="ECO:0000256" key="2">
    <source>
        <dbReference type="ARBA" id="ARBA00022448"/>
    </source>
</evidence>
<comment type="similarity">
    <text evidence="9">Belongs to the binding-protein-dependent transport system permease family.</text>
</comment>
<feature type="transmembrane region" description="Helical" evidence="9">
    <location>
        <begin position="140"/>
        <end position="157"/>
    </location>
</feature>
<keyword evidence="3" id="KW-1003">Cell membrane</keyword>
<reference evidence="11 12" key="1">
    <citation type="submission" date="2017-04" db="EMBL/GenBank/DDBJ databases">
        <authorList>
            <person name="Afonso C.L."/>
            <person name="Miller P.J."/>
            <person name="Scott M.A."/>
            <person name="Spackman E."/>
            <person name="Goraichik I."/>
            <person name="Dimitrov K.M."/>
            <person name="Suarez D.L."/>
            <person name="Swayne D.E."/>
        </authorList>
    </citation>
    <scope>NUCLEOTIDE SEQUENCE [LARGE SCALE GENOMIC DNA]</scope>
    <source>
        <strain evidence="11 12">B5P</strain>
    </source>
</reference>
<protein>
    <submittedName>
        <fullName evidence="11">Peptide/nickel transport system permease protein</fullName>
    </submittedName>
</protein>
<dbReference type="Proteomes" id="UP000193083">
    <property type="component" value="Unassembled WGS sequence"/>
</dbReference>
<keyword evidence="6" id="KW-0653">Protein transport</keyword>
<feature type="domain" description="ABC transmembrane type-1" evidence="10">
    <location>
        <begin position="75"/>
        <end position="264"/>
    </location>
</feature>
<dbReference type="InterPro" id="IPR025966">
    <property type="entry name" value="OppC_N"/>
</dbReference>
<name>A0A1X7NG33_9HYPH</name>
<feature type="transmembrane region" description="Helical" evidence="9">
    <location>
        <begin position="245"/>
        <end position="264"/>
    </location>
</feature>
<sequence length="277" mass="29658">MSAVPIRAARRNANAVLGGGIVGLLILLAVLGPQIAPHNPLGLDLLSRMSEPSAKYWLGTDEFGRDILSRLIYGARTSVWISFATVAFAVFFGLIFGVLAGFLRGWTDRILMMFNDAFLAFPGLLLALGIMAIAGASRNAIIIALGLAYMPAVVRVAKASVMSIREREYIEASRVMGNSELTTMLRHVLPNCVAPMTVLATTMFGWVILSESALSFLGLGVPPPAPTWGNMLATGRPFITQAPHLIILPGLCISITLLGVNMLGDAIRDRLDPKMQG</sequence>
<gene>
    <name evidence="11" type="ORF">SAMN02982922_1819</name>
</gene>
<feature type="transmembrane region" description="Helical" evidence="9">
    <location>
        <begin position="79"/>
        <end position="103"/>
    </location>
</feature>
<dbReference type="SUPFAM" id="SSF161098">
    <property type="entry name" value="MetI-like"/>
    <property type="match status" value="1"/>
</dbReference>
<proteinExistence type="inferred from homology"/>
<dbReference type="GO" id="GO:0015833">
    <property type="term" value="P:peptide transport"/>
    <property type="evidence" value="ECO:0007669"/>
    <property type="project" value="UniProtKB-KW"/>
</dbReference>
<evidence type="ECO:0000256" key="1">
    <source>
        <dbReference type="ARBA" id="ARBA00004651"/>
    </source>
</evidence>
<keyword evidence="2 9" id="KW-0813">Transport</keyword>
<evidence type="ECO:0000256" key="5">
    <source>
        <dbReference type="ARBA" id="ARBA00022856"/>
    </source>
</evidence>
<evidence type="ECO:0000256" key="4">
    <source>
        <dbReference type="ARBA" id="ARBA00022692"/>
    </source>
</evidence>
<dbReference type="AlphaFoldDB" id="A0A1X7NG33"/>
<evidence type="ECO:0000313" key="11">
    <source>
        <dbReference type="EMBL" id="SMH36727.1"/>
    </source>
</evidence>
<dbReference type="CDD" id="cd06261">
    <property type="entry name" value="TM_PBP2"/>
    <property type="match status" value="1"/>
</dbReference>